<dbReference type="InterPro" id="IPR007492">
    <property type="entry name" value="LytTR_DNA-bd_dom"/>
</dbReference>
<dbReference type="InterPro" id="IPR001789">
    <property type="entry name" value="Sig_transdc_resp-reg_receiver"/>
</dbReference>
<dbReference type="SMART" id="SM00448">
    <property type="entry name" value="REC"/>
    <property type="match status" value="1"/>
</dbReference>
<comment type="caution">
    <text evidence="4">The sequence shown here is derived from an EMBL/GenBank/DDBJ whole genome shotgun (WGS) entry which is preliminary data.</text>
</comment>
<keyword evidence="5" id="KW-1185">Reference proteome</keyword>
<keyword evidence="1" id="KW-0597">Phosphoprotein</keyword>
<evidence type="ECO:0000313" key="4">
    <source>
        <dbReference type="EMBL" id="MCJ8208099.1"/>
    </source>
</evidence>
<feature type="modified residue" description="4-aspartylphosphate" evidence="1">
    <location>
        <position position="57"/>
    </location>
</feature>
<dbReference type="PROSITE" id="PS50110">
    <property type="entry name" value="RESPONSE_REGULATORY"/>
    <property type="match status" value="1"/>
</dbReference>
<dbReference type="Pfam" id="PF00072">
    <property type="entry name" value="Response_reg"/>
    <property type="match status" value="1"/>
</dbReference>
<dbReference type="Gene3D" id="2.40.50.1020">
    <property type="entry name" value="LytTr DNA-binding domain"/>
    <property type="match status" value="1"/>
</dbReference>
<evidence type="ECO:0000256" key="1">
    <source>
        <dbReference type="PROSITE-ProRule" id="PRU00169"/>
    </source>
</evidence>
<dbReference type="SUPFAM" id="SSF52172">
    <property type="entry name" value="CheY-like"/>
    <property type="match status" value="1"/>
</dbReference>
<dbReference type="PANTHER" id="PTHR37299">
    <property type="entry name" value="TRANSCRIPTIONAL REGULATOR-RELATED"/>
    <property type="match status" value="1"/>
</dbReference>
<reference evidence="4" key="1">
    <citation type="submission" date="2022-04" db="EMBL/GenBank/DDBJ databases">
        <title>Mucilaginibacter sp. RS28 isolated from freshwater.</title>
        <authorList>
            <person name="Ko S.-R."/>
        </authorList>
    </citation>
    <scope>NUCLEOTIDE SEQUENCE</scope>
    <source>
        <strain evidence="4">RS28</strain>
    </source>
</reference>
<evidence type="ECO:0000259" key="3">
    <source>
        <dbReference type="PROSITE" id="PS50930"/>
    </source>
</evidence>
<accession>A0A9X1X423</accession>
<dbReference type="InterPro" id="IPR011006">
    <property type="entry name" value="CheY-like_superfamily"/>
</dbReference>
<evidence type="ECO:0000259" key="2">
    <source>
        <dbReference type="PROSITE" id="PS50110"/>
    </source>
</evidence>
<evidence type="ECO:0000313" key="5">
    <source>
        <dbReference type="Proteomes" id="UP001139450"/>
    </source>
</evidence>
<dbReference type="SMART" id="SM00850">
    <property type="entry name" value="LytTR"/>
    <property type="match status" value="1"/>
</dbReference>
<keyword evidence="4" id="KW-0238">DNA-binding</keyword>
<dbReference type="PANTHER" id="PTHR37299:SF1">
    <property type="entry name" value="STAGE 0 SPORULATION PROTEIN A HOMOLOG"/>
    <property type="match status" value="1"/>
</dbReference>
<dbReference type="AlphaFoldDB" id="A0A9X1X423"/>
<feature type="domain" description="Response regulatory" evidence="2">
    <location>
        <begin position="4"/>
        <end position="117"/>
    </location>
</feature>
<dbReference type="EMBL" id="JALJEJ010000001">
    <property type="protein sequence ID" value="MCJ8208099.1"/>
    <property type="molecule type" value="Genomic_DNA"/>
</dbReference>
<dbReference type="InterPro" id="IPR046947">
    <property type="entry name" value="LytR-like"/>
</dbReference>
<dbReference type="PROSITE" id="PS50930">
    <property type="entry name" value="HTH_LYTTR"/>
    <property type="match status" value="1"/>
</dbReference>
<sequence length="240" mass="27483">MKLRCYVVDDDPVIVEWIAAYIKATPELEFIGSDTKEERALQRILSGAIDADIVFLDIMMPNINGLEFASQIKDLAHVVLVTADKSKAVRAYEDNMFDYLVKPVTRKRFDLLVTKLLDWFNNQSLISKGHTTLYLQSAKKGNYIHVHTNNILFVEGASNYVTLYMRRGEPIRTNHSLYQMEELLPANCFRRVHKRFIINTDYVVGIKNGTIVMRGGFLVLIGPTYMDGFMKEVIARKGLK</sequence>
<name>A0A9X1X423_9SPHI</name>
<gene>
    <name evidence="4" type="ORF">MUY27_00170</name>
</gene>
<dbReference type="GO" id="GO:0000156">
    <property type="term" value="F:phosphorelay response regulator activity"/>
    <property type="evidence" value="ECO:0007669"/>
    <property type="project" value="InterPro"/>
</dbReference>
<proteinExistence type="predicted"/>
<dbReference type="Proteomes" id="UP001139450">
    <property type="component" value="Unassembled WGS sequence"/>
</dbReference>
<dbReference type="RefSeq" id="WP_245127937.1">
    <property type="nucleotide sequence ID" value="NZ_JALJEJ010000001.1"/>
</dbReference>
<feature type="domain" description="HTH LytTR-type" evidence="3">
    <location>
        <begin position="135"/>
        <end position="207"/>
    </location>
</feature>
<dbReference type="GO" id="GO:0003677">
    <property type="term" value="F:DNA binding"/>
    <property type="evidence" value="ECO:0007669"/>
    <property type="project" value="UniProtKB-KW"/>
</dbReference>
<protein>
    <submittedName>
        <fullName evidence="4">LytTR family DNA-binding domain-containing protein</fullName>
    </submittedName>
</protein>
<dbReference type="Gene3D" id="3.40.50.2300">
    <property type="match status" value="1"/>
</dbReference>
<dbReference type="Pfam" id="PF04397">
    <property type="entry name" value="LytTR"/>
    <property type="match status" value="1"/>
</dbReference>
<organism evidence="4 5">
    <name type="scientific">Mucilaginibacter straminoryzae</name>
    <dbReference type="NCBI Taxonomy" id="2932774"/>
    <lineage>
        <taxon>Bacteria</taxon>
        <taxon>Pseudomonadati</taxon>
        <taxon>Bacteroidota</taxon>
        <taxon>Sphingobacteriia</taxon>
        <taxon>Sphingobacteriales</taxon>
        <taxon>Sphingobacteriaceae</taxon>
        <taxon>Mucilaginibacter</taxon>
    </lineage>
</organism>